<reference evidence="1" key="1">
    <citation type="journal article" date="2023" name="Plant J.">
        <title>Genome sequences and population genomics provide insights into the demographic history, inbreeding, and mutation load of two 'living fossil' tree species of Dipteronia.</title>
        <authorList>
            <person name="Feng Y."/>
            <person name="Comes H.P."/>
            <person name="Chen J."/>
            <person name="Zhu S."/>
            <person name="Lu R."/>
            <person name="Zhang X."/>
            <person name="Li P."/>
            <person name="Qiu J."/>
            <person name="Olsen K.M."/>
            <person name="Qiu Y."/>
        </authorList>
    </citation>
    <scope>NUCLEOTIDE SEQUENCE</scope>
    <source>
        <strain evidence="1">NBL</strain>
    </source>
</reference>
<name>A0AAE0EIR9_9ROSI</name>
<accession>A0AAE0EIR9</accession>
<proteinExistence type="predicted"/>
<dbReference type="EMBL" id="JANJYJ010000001">
    <property type="protein sequence ID" value="KAK3229569.1"/>
    <property type="molecule type" value="Genomic_DNA"/>
</dbReference>
<dbReference type="Proteomes" id="UP001281410">
    <property type="component" value="Unassembled WGS sequence"/>
</dbReference>
<evidence type="ECO:0000313" key="1">
    <source>
        <dbReference type="EMBL" id="KAK3229569.1"/>
    </source>
</evidence>
<evidence type="ECO:0000313" key="2">
    <source>
        <dbReference type="Proteomes" id="UP001281410"/>
    </source>
</evidence>
<sequence length="153" mass="16886">MNTTATGDHVWAPSSNVLPSDGCEPIDNDIIVLDNYLVDEDLVKVTFDAGGLEKKKNKRIIEEHETKVIKKKKGIKGGKIGGAVKVSQQIDSLIDFVKTIREDTIPSISEVMNMVESLPGVEVGSDLWLFSTHLFLTKKKTDVFSIMKEPETA</sequence>
<dbReference type="AlphaFoldDB" id="A0AAE0EIR9"/>
<organism evidence="1 2">
    <name type="scientific">Dipteronia sinensis</name>
    <dbReference type="NCBI Taxonomy" id="43782"/>
    <lineage>
        <taxon>Eukaryota</taxon>
        <taxon>Viridiplantae</taxon>
        <taxon>Streptophyta</taxon>
        <taxon>Embryophyta</taxon>
        <taxon>Tracheophyta</taxon>
        <taxon>Spermatophyta</taxon>
        <taxon>Magnoliopsida</taxon>
        <taxon>eudicotyledons</taxon>
        <taxon>Gunneridae</taxon>
        <taxon>Pentapetalae</taxon>
        <taxon>rosids</taxon>
        <taxon>malvids</taxon>
        <taxon>Sapindales</taxon>
        <taxon>Sapindaceae</taxon>
        <taxon>Hippocastanoideae</taxon>
        <taxon>Acereae</taxon>
        <taxon>Dipteronia</taxon>
    </lineage>
</organism>
<keyword evidence="2" id="KW-1185">Reference proteome</keyword>
<protein>
    <submittedName>
        <fullName evidence="1">Uncharacterized protein</fullName>
    </submittedName>
</protein>
<comment type="caution">
    <text evidence="1">The sequence shown here is derived from an EMBL/GenBank/DDBJ whole genome shotgun (WGS) entry which is preliminary data.</text>
</comment>
<gene>
    <name evidence="1" type="ORF">Dsin_001450</name>
</gene>